<keyword evidence="1" id="KW-1133">Transmembrane helix</keyword>
<dbReference type="STRING" id="1123272.SAMN02745824_0713"/>
<protein>
    <submittedName>
        <fullName evidence="2">Uncharacterized protein</fullName>
    </submittedName>
</protein>
<keyword evidence="3" id="KW-1185">Reference proteome</keyword>
<evidence type="ECO:0000313" key="3">
    <source>
        <dbReference type="Proteomes" id="UP000185192"/>
    </source>
</evidence>
<sequence>MCQPCPKAGLVNPRQRPYLDAMSFIKDVSIVGGIKDFIAFVRQSPRERVIPGILAISVTSFILALFVIDPWVNTAPPPGPKVIYFESWSLDRTDEEILADRWQIQCQKDKWAAKRKESMKELARMSGMDPEEIEREAEAARKARGEVEVARPAGLLC</sequence>
<evidence type="ECO:0000256" key="1">
    <source>
        <dbReference type="SAM" id="Phobius"/>
    </source>
</evidence>
<reference evidence="3" key="1">
    <citation type="submission" date="2016-11" db="EMBL/GenBank/DDBJ databases">
        <authorList>
            <person name="Varghese N."/>
            <person name="Submissions S."/>
        </authorList>
    </citation>
    <scope>NUCLEOTIDE SEQUENCE [LARGE SCALE GENOMIC DNA]</scope>
    <source>
        <strain evidence="3">DSM 22363</strain>
    </source>
</reference>
<gene>
    <name evidence="2" type="ORF">SAMN02745824_0713</name>
</gene>
<dbReference type="Proteomes" id="UP000185192">
    <property type="component" value="Unassembled WGS sequence"/>
</dbReference>
<dbReference type="AlphaFoldDB" id="A0A1N6CQD8"/>
<feature type="transmembrane region" description="Helical" evidence="1">
    <location>
        <begin position="49"/>
        <end position="68"/>
    </location>
</feature>
<keyword evidence="1" id="KW-0812">Transmembrane</keyword>
<dbReference type="RefSeq" id="WP_074203750.1">
    <property type="nucleotide sequence ID" value="NZ_FSQW01000001.1"/>
</dbReference>
<name>A0A1N6CQD8_9SPHN</name>
<evidence type="ECO:0000313" key="2">
    <source>
        <dbReference type="EMBL" id="SIN60655.1"/>
    </source>
</evidence>
<proteinExistence type="predicted"/>
<keyword evidence="1" id="KW-0472">Membrane</keyword>
<organism evidence="2 3">
    <name type="scientific">Parasphingorhabdus marina DSM 22363</name>
    <dbReference type="NCBI Taxonomy" id="1123272"/>
    <lineage>
        <taxon>Bacteria</taxon>
        <taxon>Pseudomonadati</taxon>
        <taxon>Pseudomonadota</taxon>
        <taxon>Alphaproteobacteria</taxon>
        <taxon>Sphingomonadales</taxon>
        <taxon>Sphingomonadaceae</taxon>
        <taxon>Parasphingorhabdus</taxon>
    </lineage>
</organism>
<dbReference type="EMBL" id="FSQW01000001">
    <property type="protein sequence ID" value="SIN60655.1"/>
    <property type="molecule type" value="Genomic_DNA"/>
</dbReference>
<accession>A0A1N6CQD8</accession>